<dbReference type="PANTHER" id="PTHR48111">
    <property type="entry name" value="REGULATOR OF RPOS"/>
    <property type="match status" value="1"/>
</dbReference>
<dbReference type="Gene3D" id="1.10.10.10">
    <property type="entry name" value="Winged helix-like DNA-binding domain superfamily/Winged helix DNA-binding domain"/>
    <property type="match status" value="1"/>
</dbReference>
<keyword evidence="3 5" id="KW-0238">DNA-binding</keyword>
<dbReference type="GeneID" id="95540941"/>
<dbReference type="PROSITE" id="PS50110">
    <property type="entry name" value="RESPONSE_REGULATORY"/>
    <property type="match status" value="1"/>
</dbReference>
<dbReference type="SUPFAM" id="SSF52172">
    <property type="entry name" value="CheY-like"/>
    <property type="match status" value="1"/>
</dbReference>
<comment type="caution">
    <text evidence="8">The sequence shown here is derived from an EMBL/GenBank/DDBJ whole genome shotgun (WGS) entry which is preliminary data.</text>
</comment>
<dbReference type="CDD" id="cd17574">
    <property type="entry name" value="REC_OmpR"/>
    <property type="match status" value="1"/>
</dbReference>
<evidence type="ECO:0000256" key="5">
    <source>
        <dbReference type="PROSITE-ProRule" id="PRU01091"/>
    </source>
</evidence>
<dbReference type="GO" id="GO:0006355">
    <property type="term" value="P:regulation of DNA-templated transcription"/>
    <property type="evidence" value="ECO:0007669"/>
    <property type="project" value="InterPro"/>
</dbReference>
<proteinExistence type="predicted"/>
<dbReference type="InterPro" id="IPR036388">
    <property type="entry name" value="WH-like_DNA-bd_sf"/>
</dbReference>
<evidence type="ECO:0000256" key="4">
    <source>
        <dbReference type="PROSITE-ProRule" id="PRU00169"/>
    </source>
</evidence>
<dbReference type="SMART" id="SM00448">
    <property type="entry name" value="REC"/>
    <property type="match status" value="1"/>
</dbReference>
<dbReference type="Gene3D" id="3.40.50.2300">
    <property type="match status" value="1"/>
</dbReference>
<gene>
    <name evidence="8" type="ORF">Y717_07595</name>
</gene>
<reference evidence="8 9" key="1">
    <citation type="submission" date="2013-12" db="EMBL/GenBank/DDBJ databases">
        <title>Annotated genome of Streptomyces scopuliridis.</title>
        <authorList>
            <person name="Olson J.B."/>
        </authorList>
    </citation>
    <scope>NUCLEOTIDE SEQUENCE [LARGE SCALE GENOMIC DNA]</scope>
    <source>
        <strain evidence="8 9">RB72</strain>
    </source>
</reference>
<dbReference type="InterPro" id="IPR011006">
    <property type="entry name" value="CheY-like_superfamily"/>
</dbReference>
<dbReference type="InterPro" id="IPR016032">
    <property type="entry name" value="Sig_transdc_resp-reg_C-effctor"/>
</dbReference>
<feature type="domain" description="Response regulatory" evidence="6">
    <location>
        <begin position="4"/>
        <end position="118"/>
    </location>
</feature>
<dbReference type="Proteomes" id="UP000245992">
    <property type="component" value="Unassembled WGS sequence"/>
</dbReference>
<dbReference type="Gene3D" id="6.10.250.690">
    <property type="match status" value="1"/>
</dbReference>
<sequence>MAARIVVVEDDPAIGTGLIGTLRVLGHDTRWCPDGGSALESVARRPAELLLIDLGLPDIDGFALCRQLRERAPDAVLVVLTARTAEMDVIQALECGADDYLTKPFRLAELQARVSAHLRRAAPGGHEGPARIRLGPLVIDRSARRCTTAARGEVPLRPREFDLLVRLALGAGQAVSREELMSDVWDENWFGPTKTLDVHVAALRRKLGDLVRITTLRQFGYRLEPPGPPVGP</sequence>
<dbReference type="Pfam" id="PF00486">
    <property type="entry name" value="Trans_reg_C"/>
    <property type="match status" value="1"/>
</dbReference>
<dbReference type="GO" id="GO:0000156">
    <property type="term" value="F:phosphorelay response regulator activity"/>
    <property type="evidence" value="ECO:0007669"/>
    <property type="project" value="TreeGrafter"/>
</dbReference>
<evidence type="ECO:0000256" key="1">
    <source>
        <dbReference type="ARBA" id="ARBA00022553"/>
    </source>
</evidence>
<accession>A0A2T7T9Y2</accession>
<evidence type="ECO:0000259" key="7">
    <source>
        <dbReference type="PROSITE" id="PS51755"/>
    </source>
</evidence>
<evidence type="ECO:0000259" key="6">
    <source>
        <dbReference type="PROSITE" id="PS50110"/>
    </source>
</evidence>
<keyword evidence="9" id="KW-1185">Reference proteome</keyword>
<dbReference type="GO" id="GO:0000976">
    <property type="term" value="F:transcription cis-regulatory region binding"/>
    <property type="evidence" value="ECO:0007669"/>
    <property type="project" value="TreeGrafter"/>
</dbReference>
<dbReference type="InterPro" id="IPR039420">
    <property type="entry name" value="WalR-like"/>
</dbReference>
<feature type="modified residue" description="4-aspartylphosphate" evidence="4">
    <location>
        <position position="53"/>
    </location>
</feature>
<organism evidence="8 9">
    <name type="scientific">Streptomyces scopuliridis RB72</name>
    <dbReference type="NCBI Taxonomy" id="1440053"/>
    <lineage>
        <taxon>Bacteria</taxon>
        <taxon>Bacillati</taxon>
        <taxon>Actinomycetota</taxon>
        <taxon>Actinomycetes</taxon>
        <taxon>Kitasatosporales</taxon>
        <taxon>Streptomycetaceae</taxon>
        <taxon>Streptomyces</taxon>
    </lineage>
</organism>
<evidence type="ECO:0000256" key="2">
    <source>
        <dbReference type="ARBA" id="ARBA00023012"/>
    </source>
</evidence>
<dbReference type="InterPro" id="IPR001867">
    <property type="entry name" value="OmpR/PhoB-type_DNA-bd"/>
</dbReference>
<keyword evidence="1 4" id="KW-0597">Phosphoprotein</keyword>
<feature type="DNA-binding region" description="OmpR/PhoB-type" evidence="5">
    <location>
        <begin position="129"/>
        <end position="225"/>
    </location>
</feature>
<evidence type="ECO:0000256" key="3">
    <source>
        <dbReference type="ARBA" id="ARBA00023125"/>
    </source>
</evidence>
<evidence type="ECO:0000313" key="9">
    <source>
        <dbReference type="Proteomes" id="UP000245992"/>
    </source>
</evidence>
<dbReference type="PANTHER" id="PTHR48111:SF40">
    <property type="entry name" value="PHOSPHATE REGULON TRANSCRIPTIONAL REGULATORY PROTEIN PHOB"/>
    <property type="match status" value="1"/>
</dbReference>
<protein>
    <submittedName>
        <fullName evidence="8">Chemotaxis protein CheY</fullName>
    </submittedName>
</protein>
<evidence type="ECO:0000313" key="8">
    <source>
        <dbReference type="EMBL" id="PVE11896.1"/>
    </source>
</evidence>
<dbReference type="SUPFAM" id="SSF46894">
    <property type="entry name" value="C-terminal effector domain of the bipartite response regulators"/>
    <property type="match status" value="1"/>
</dbReference>
<dbReference type="Pfam" id="PF00072">
    <property type="entry name" value="Response_reg"/>
    <property type="match status" value="1"/>
</dbReference>
<dbReference type="EMBL" id="AZSP01000125">
    <property type="protein sequence ID" value="PVE11896.1"/>
    <property type="molecule type" value="Genomic_DNA"/>
</dbReference>
<dbReference type="InterPro" id="IPR001789">
    <property type="entry name" value="Sig_transdc_resp-reg_receiver"/>
</dbReference>
<dbReference type="SMART" id="SM00862">
    <property type="entry name" value="Trans_reg_C"/>
    <property type="match status" value="1"/>
</dbReference>
<dbReference type="PROSITE" id="PS51755">
    <property type="entry name" value="OMPR_PHOB"/>
    <property type="match status" value="1"/>
</dbReference>
<dbReference type="RefSeq" id="WP_030350343.1">
    <property type="nucleotide sequence ID" value="NZ_AZSP01000125.1"/>
</dbReference>
<dbReference type="CDD" id="cd00383">
    <property type="entry name" value="trans_reg_C"/>
    <property type="match status" value="1"/>
</dbReference>
<keyword evidence="2" id="KW-0902">Two-component regulatory system</keyword>
<dbReference type="GO" id="GO:0032993">
    <property type="term" value="C:protein-DNA complex"/>
    <property type="evidence" value="ECO:0007669"/>
    <property type="project" value="TreeGrafter"/>
</dbReference>
<name>A0A2T7T9Y2_9ACTN</name>
<dbReference type="AlphaFoldDB" id="A0A2T7T9Y2"/>
<feature type="domain" description="OmpR/PhoB-type" evidence="7">
    <location>
        <begin position="129"/>
        <end position="225"/>
    </location>
</feature>
<dbReference type="OrthoDB" id="5511894at2"/>
<dbReference type="GO" id="GO:0005829">
    <property type="term" value="C:cytosol"/>
    <property type="evidence" value="ECO:0007669"/>
    <property type="project" value="TreeGrafter"/>
</dbReference>
<dbReference type="STRING" id="1440053.GCA_000718095_01168"/>